<dbReference type="Pfam" id="PF14325">
    <property type="entry name" value="DUF4383"/>
    <property type="match status" value="1"/>
</dbReference>
<evidence type="ECO:0000313" key="2">
    <source>
        <dbReference type="EMBL" id="MBB3038769.1"/>
    </source>
</evidence>
<keyword evidence="1" id="KW-0472">Membrane</keyword>
<dbReference type="OrthoDB" id="572373at2"/>
<evidence type="ECO:0008006" key="4">
    <source>
        <dbReference type="Google" id="ProtNLM"/>
    </source>
</evidence>
<feature type="transmembrane region" description="Helical" evidence="1">
    <location>
        <begin position="124"/>
        <end position="144"/>
    </location>
</feature>
<keyword evidence="1" id="KW-1133">Transmembrane helix</keyword>
<name>A0A839RR25_9ACTN</name>
<dbReference type="AlphaFoldDB" id="A0A839RR25"/>
<dbReference type="EMBL" id="JACHWS010000003">
    <property type="protein sequence ID" value="MBB3038769.1"/>
    <property type="molecule type" value="Genomic_DNA"/>
</dbReference>
<reference evidence="2 3" key="1">
    <citation type="submission" date="2020-08" db="EMBL/GenBank/DDBJ databases">
        <title>Sequencing the genomes of 1000 actinobacteria strains.</title>
        <authorList>
            <person name="Klenk H.-P."/>
        </authorList>
    </citation>
    <scope>NUCLEOTIDE SEQUENCE [LARGE SCALE GENOMIC DNA]</scope>
    <source>
        <strain evidence="2 3">DSM 45258</strain>
    </source>
</reference>
<dbReference type="RefSeq" id="WP_064441479.1">
    <property type="nucleotide sequence ID" value="NZ_BDDI01000014.1"/>
</dbReference>
<feature type="transmembrane region" description="Helical" evidence="1">
    <location>
        <begin position="91"/>
        <end position="109"/>
    </location>
</feature>
<evidence type="ECO:0000256" key="1">
    <source>
        <dbReference type="SAM" id="Phobius"/>
    </source>
</evidence>
<comment type="caution">
    <text evidence="2">The sequence shown here is derived from an EMBL/GenBank/DDBJ whole genome shotgun (WGS) entry which is preliminary data.</text>
</comment>
<feature type="transmembrane region" description="Helical" evidence="1">
    <location>
        <begin position="57"/>
        <end position="84"/>
    </location>
</feature>
<keyword evidence="3" id="KW-1185">Reference proteome</keyword>
<gene>
    <name evidence="2" type="ORF">FHU29_003238</name>
</gene>
<protein>
    <recommendedName>
        <fullName evidence="4">DUF4383 domain-containing protein</fullName>
    </recommendedName>
</protein>
<keyword evidence="1" id="KW-0812">Transmembrane</keyword>
<dbReference type="Proteomes" id="UP000567922">
    <property type="component" value="Unassembled WGS sequence"/>
</dbReference>
<sequence>MTASPRFQSDLSSQRVRKLFAFSVGVAFIVVGILGFIPGVTTGTDELTWAGPHTDTYLFGIFAVSILHNVIHVGFGVLGIVMAMRALGARIYLIGGGLGYIALTLYGLVIDHSSDANFLPINDAINWLHLGLGLGMVLLGTVPLRTPKKK</sequence>
<proteinExistence type="predicted"/>
<organism evidence="2 3">
    <name type="scientific">Hoyosella altamirensis</name>
    <dbReference type="NCBI Taxonomy" id="616997"/>
    <lineage>
        <taxon>Bacteria</taxon>
        <taxon>Bacillati</taxon>
        <taxon>Actinomycetota</taxon>
        <taxon>Actinomycetes</taxon>
        <taxon>Mycobacteriales</taxon>
        <taxon>Hoyosellaceae</taxon>
        <taxon>Hoyosella</taxon>
    </lineage>
</organism>
<evidence type="ECO:0000313" key="3">
    <source>
        <dbReference type="Proteomes" id="UP000567922"/>
    </source>
</evidence>
<feature type="transmembrane region" description="Helical" evidence="1">
    <location>
        <begin position="20"/>
        <end position="37"/>
    </location>
</feature>
<accession>A0A839RR25</accession>